<evidence type="ECO:0000313" key="3">
    <source>
        <dbReference type="Proteomes" id="UP001642360"/>
    </source>
</evidence>
<keyword evidence="1" id="KW-0732">Signal</keyword>
<dbReference type="EMBL" id="CAUOFW020006573">
    <property type="protein sequence ID" value="CAK9175264.1"/>
    <property type="molecule type" value="Genomic_DNA"/>
</dbReference>
<keyword evidence="3" id="KW-1185">Reference proteome</keyword>
<evidence type="ECO:0000313" key="2">
    <source>
        <dbReference type="EMBL" id="CAK9175264.1"/>
    </source>
</evidence>
<accession>A0ABC8U0H0</accession>
<feature type="chain" id="PRO_5044840700" evidence="1">
    <location>
        <begin position="21"/>
        <end position="111"/>
    </location>
</feature>
<sequence length="111" mass="12499">MAPSFTCLCLLFQLILTVGGIHDHQDRRGTTPEGYLQMPQNSPFKIVLFADLHFGEAEETDWGPIQDVNSTRVMSTVLDIEHPVEGQFRHFTQHKPRMTTGMSPPPNVPIV</sequence>
<name>A0ABC8U0H0_9AQUA</name>
<comment type="caution">
    <text evidence="2">The sequence shown here is derived from an EMBL/GenBank/DDBJ whole genome shotgun (WGS) entry which is preliminary data.</text>
</comment>
<dbReference type="AlphaFoldDB" id="A0ABC8U0H0"/>
<evidence type="ECO:0000256" key="1">
    <source>
        <dbReference type="SAM" id="SignalP"/>
    </source>
</evidence>
<dbReference type="Proteomes" id="UP001642360">
    <property type="component" value="Unassembled WGS sequence"/>
</dbReference>
<proteinExistence type="predicted"/>
<organism evidence="2 3">
    <name type="scientific">Ilex paraguariensis</name>
    <name type="common">yerba mate</name>
    <dbReference type="NCBI Taxonomy" id="185542"/>
    <lineage>
        <taxon>Eukaryota</taxon>
        <taxon>Viridiplantae</taxon>
        <taxon>Streptophyta</taxon>
        <taxon>Embryophyta</taxon>
        <taxon>Tracheophyta</taxon>
        <taxon>Spermatophyta</taxon>
        <taxon>Magnoliopsida</taxon>
        <taxon>eudicotyledons</taxon>
        <taxon>Gunneridae</taxon>
        <taxon>Pentapetalae</taxon>
        <taxon>asterids</taxon>
        <taxon>campanulids</taxon>
        <taxon>Aquifoliales</taxon>
        <taxon>Aquifoliaceae</taxon>
        <taxon>Ilex</taxon>
    </lineage>
</organism>
<gene>
    <name evidence="2" type="ORF">ILEXP_LOCUS45061</name>
</gene>
<reference evidence="2 3" key="1">
    <citation type="submission" date="2024-02" db="EMBL/GenBank/DDBJ databases">
        <authorList>
            <person name="Vignale AGUSTIN F."/>
            <person name="Sosa J E."/>
            <person name="Modenutti C."/>
        </authorList>
    </citation>
    <scope>NUCLEOTIDE SEQUENCE [LARGE SCALE GENOMIC DNA]</scope>
</reference>
<dbReference type="PANTHER" id="PTHR32440:SF11">
    <property type="entry name" value="METALLOPHOSPHOESTERASE DOMAIN-CONTAINING PROTEIN"/>
    <property type="match status" value="1"/>
</dbReference>
<feature type="signal peptide" evidence="1">
    <location>
        <begin position="1"/>
        <end position="20"/>
    </location>
</feature>
<protein>
    <submittedName>
        <fullName evidence="2">Uncharacterized protein</fullName>
    </submittedName>
</protein>
<dbReference type="PANTHER" id="PTHR32440">
    <property type="entry name" value="PHOSPHATASE DCR2-RELATED-RELATED"/>
    <property type="match status" value="1"/>
</dbReference>